<organism evidence="2">
    <name type="scientific">Noctiluca scintillans</name>
    <name type="common">Sea sparkle</name>
    <name type="synonym">Red tide dinoflagellate</name>
    <dbReference type="NCBI Taxonomy" id="2966"/>
    <lineage>
        <taxon>Eukaryota</taxon>
        <taxon>Sar</taxon>
        <taxon>Alveolata</taxon>
        <taxon>Dinophyceae</taxon>
        <taxon>Noctilucales</taxon>
        <taxon>Noctilucaceae</taxon>
        <taxon>Noctiluca</taxon>
    </lineage>
</organism>
<evidence type="ECO:0000313" key="2">
    <source>
        <dbReference type="EMBL" id="CAD8850649.1"/>
    </source>
</evidence>
<dbReference type="GO" id="GO:0043539">
    <property type="term" value="F:protein serine/threonine kinase activator activity"/>
    <property type="evidence" value="ECO:0007669"/>
    <property type="project" value="TreeGrafter"/>
</dbReference>
<proteinExistence type="inferred from homology"/>
<protein>
    <recommendedName>
        <fullName evidence="3">Calcium-binding protein 39</fullName>
    </recommendedName>
</protein>
<dbReference type="PANTHER" id="PTHR10182">
    <property type="entry name" value="CALCIUM-BINDING PROTEIN 39-RELATED"/>
    <property type="match status" value="1"/>
</dbReference>
<dbReference type="SUPFAM" id="SSF48371">
    <property type="entry name" value="ARM repeat"/>
    <property type="match status" value="1"/>
</dbReference>
<accession>A0A7S1AE89</accession>
<reference evidence="2" key="1">
    <citation type="submission" date="2021-01" db="EMBL/GenBank/DDBJ databases">
        <authorList>
            <person name="Corre E."/>
            <person name="Pelletier E."/>
            <person name="Niang G."/>
            <person name="Scheremetjew M."/>
            <person name="Finn R."/>
            <person name="Kale V."/>
            <person name="Holt S."/>
            <person name="Cochrane G."/>
            <person name="Meng A."/>
            <person name="Brown T."/>
            <person name="Cohen L."/>
        </authorList>
    </citation>
    <scope>NUCLEOTIDE SEQUENCE</scope>
</reference>
<comment type="similarity">
    <text evidence="1">Belongs to the Mo25 family.</text>
</comment>
<dbReference type="Pfam" id="PF08569">
    <property type="entry name" value="Mo25"/>
    <property type="match status" value="1"/>
</dbReference>
<evidence type="ECO:0000256" key="1">
    <source>
        <dbReference type="ARBA" id="ARBA00011012"/>
    </source>
</evidence>
<dbReference type="EMBL" id="HBFQ01035416">
    <property type="protein sequence ID" value="CAD8850649.1"/>
    <property type="molecule type" value="Transcribed_RNA"/>
</dbReference>
<dbReference type="PANTHER" id="PTHR10182:SF3">
    <property type="entry name" value="PROTEIN MO25"/>
    <property type="match status" value="1"/>
</dbReference>
<dbReference type="Gene3D" id="1.25.10.10">
    <property type="entry name" value="Leucine-rich Repeat Variant"/>
    <property type="match status" value="1"/>
</dbReference>
<dbReference type="InterPro" id="IPR011989">
    <property type="entry name" value="ARM-like"/>
</dbReference>
<dbReference type="AlphaFoldDB" id="A0A7S1AE89"/>
<name>A0A7S1AE89_NOCSC</name>
<dbReference type="GO" id="GO:0035556">
    <property type="term" value="P:intracellular signal transduction"/>
    <property type="evidence" value="ECO:0007669"/>
    <property type="project" value="TreeGrafter"/>
</dbReference>
<dbReference type="InterPro" id="IPR016024">
    <property type="entry name" value="ARM-type_fold"/>
</dbReference>
<sequence length="361" mass="41525">MFRRTSSRKASDVCKHLADDMKSLSACGEASEEQALQIRSSVSADVQKHLADIFEVFKDVVEGSSPGDAVASDVEELLTEFLAADLPALMVGNMVQLEFEVRKNVIRLFSVLLRLNHMPSADHQVLEYVRTHPSFFSLLIDGYANHEIATHCGMMLRSCARRQQLVEVFWSTPDFVHRLHRYTRHESFDISSDAFSTLHDFLLIHKEQSSTHLDENFLEFFTQYNALLQGDDYVTQRQALKLLSEILLDLCFQKVMLRYIGDEHFLQIHMNLLRGDSKAMQFEAFHVFKIFVANPQKPPRIAQILFKNKERLVNRLEAIKANKPDKNFAEDMKTVIEKLQLLELPSKPSVERERPQETDAA</sequence>
<evidence type="ECO:0008006" key="3">
    <source>
        <dbReference type="Google" id="ProtNLM"/>
    </source>
</evidence>
<gene>
    <name evidence="2" type="ORF">NSCI0253_LOCUS24999</name>
</gene>
<dbReference type="InterPro" id="IPR013878">
    <property type="entry name" value="Mo25"/>
</dbReference>